<dbReference type="InterPro" id="IPR004488">
    <property type="entry name" value="Mg/Co-transport_prot_CorA"/>
</dbReference>
<keyword evidence="5 8" id="KW-0812">Transmembrane</keyword>
<dbReference type="InterPro" id="IPR002523">
    <property type="entry name" value="MgTranspt_CorA/ZnTranspt_ZntB"/>
</dbReference>
<comment type="function">
    <text evidence="8">Mediates influx of magnesium ions.</text>
</comment>
<gene>
    <name evidence="8 9" type="primary">corA</name>
    <name evidence="9" type="ORF">ACFQJ4_12145</name>
</gene>
<evidence type="ECO:0000256" key="6">
    <source>
        <dbReference type="ARBA" id="ARBA00022989"/>
    </source>
</evidence>
<evidence type="ECO:0000313" key="10">
    <source>
        <dbReference type="Proteomes" id="UP001596398"/>
    </source>
</evidence>
<evidence type="ECO:0000256" key="2">
    <source>
        <dbReference type="ARBA" id="ARBA00009765"/>
    </source>
</evidence>
<evidence type="ECO:0000256" key="3">
    <source>
        <dbReference type="ARBA" id="ARBA00022448"/>
    </source>
</evidence>
<evidence type="ECO:0000256" key="1">
    <source>
        <dbReference type="ARBA" id="ARBA00004651"/>
    </source>
</evidence>
<comment type="caution">
    <text evidence="9">The sequence shown here is derived from an EMBL/GenBank/DDBJ whole genome shotgun (WGS) entry which is preliminary data.</text>
</comment>
<dbReference type="GO" id="GO:0015087">
    <property type="term" value="F:cobalt ion transmembrane transporter activity"/>
    <property type="evidence" value="ECO:0007669"/>
    <property type="project" value="UniProtKB-UniRule"/>
</dbReference>
<feature type="transmembrane region" description="Helical" evidence="8">
    <location>
        <begin position="264"/>
        <end position="282"/>
    </location>
</feature>
<evidence type="ECO:0000256" key="5">
    <source>
        <dbReference type="ARBA" id="ARBA00022692"/>
    </source>
</evidence>
<keyword evidence="8" id="KW-0460">Magnesium</keyword>
<dbReference type="SUPFAM" id="SSF144083">
    <property type="entry name" value="Magnesium transport protein CorA, transmembrane region"/>
    <property type="match status" value="1"/>
</dbReference>
<dbReference type="FunFam" id="1.20.58.340:FF:000012">
    <property type="entry name" value="Magnesium transport protein CorA"/>
    <property type="match status" value="1"/>
</dbReference>
<keyword evidence="6 8" id="KW-1133">Transmembrane helix</keyword>
<feature type="transmembrane region" description="Helical" evidence="8">
    <location>
        <begin position="302"/>
        <end position="321"/>
    </location>
</feature>
<comment type="subcellular location">
    <subcellularLocation>
        <location evidence="1">Cell membrane</location>
        <topology evidence="1">Multi-pass membrane protein</topology>
    </subcellularLocation>
    <subcellularLocation>
        <location evidence="8">Membrane</location>
        <topology evidence="8">Multi-pass membrane protein</topology>
    </subcellularLocation>
</comment>
<dbReference type="InterPro" id="IPR045861">
    <property type="entry name" value="CorA_cytoplasmic_dom"/>
</dbReference>
<dbReference type="PANTHER" id="PTHR46494:SF1">
    <property type="entry name" value="CORA FAMILY METAL ION TRANSPORTER (EUROFUNG)"/>
    <property type="match status" value="1"/>
</dbReference>
<proteinExistence type="inferred from homology"/>
<dbReference type="GO" id="GO:0015095">
    <property type="term" value="F:magnesium ion transmembrane transporter activity"/>
    <property type="evidence" value="ECO:0007669"/>
    <property type="project" value="UniProtKB-UniRule"/>
</dbReference>
<keyword evidence="4 8" id="KW-1003">Cell membrane</keyword>
<reference evidence="9 10" key="1">
    <citation type="journal article" date="2019" name="Int. J. Syst. Evol. Microbiol.">
        <title>The Global Catalogue of Microorganisms (GCM) 10K type strain sequencing project: providing services to taxonomists for standard genome sequencing and annotation.</title>
        <authorList>
            <consortium name="The Broad Institute Genomics Platform"/>
            <consortium name="The Broad Institute Genome Sequencing Center for Infectious Disease"/>
            <person name="Wu L."/>
            <person name="Ma J."/>
        </authorList>
    </citation>
    <scope>NUCLEOTIDE SEQUENCE [LARGE SCALE GENOMIC DNA]</scope>
    <source>
        <strain evidence="9 10">DT85</strain>
    </source>
</reference>
<keyword evidence="7 8" id="KW-0472">Membrane</keyword>
<dbReference type="RefSeq" id="WP_276234218.1">
    <property type="nucleotide sequence ID" value="NZ_CP119802.1"/>
</dbReference>
<dbReference type="Pfam" id="PF01544">
    <property type="entry name" value="CorA"/>
    <property type="match status" value="1"/>
</dbReference>
<sequence>MSRAVVYSAERGVEPFGDLVAARDAAGTTWVRAHDADLAALESVAEVFGIHALAVEDVANNVRPKTEEYADYTFVLVKAAELTKGDRPFDEEVREDPVGVFIGDDWVVTLSTAAIPAVERVWNAVERGDERLLQRGPDFTAYRVLDVVVDGYFDLLDRVEDAIEAIEEEVLVSTDIETLERINGVRRDLLSFRKVAWPAREAVGVLARGDPDQVAEATEKYYRDVYDHLVQVVDLTETYRDLVAGARDIYLNTLSQSTNEVMKTLTVVATIFLPLTFIAGIYGMNFSGSPYNMPELAWTYGYPAAMVGMTLVAGVMLGYFYRMDYL</sequence>
<evidence type="ECO:0000256" key="7">
    <source>
        <dbReference type="ARBA" id="ARBA00023136"/>
    </source>
</evidence>
<dbReference type="AlphaFoldDB" id="A0ABD5ZS11"/>
<dbReference type="InterPro" id="IPR045863">
    <property type="entry name" value="CorA_TM1_TM2"/>
</dbReference>
<accession>A0ABD5ZS11</accession>
<dbReference type="Gene3D" id="1.20.58.340">
    <property type="entry name" value="Magnesium transport protein CorA, transmembrane region"/>
    <property type="match status" value="2"/>
</dbReference>
<protein>
    <recommendedName>
        <fullName evidence="8">Magnesium transport protein CorA</fullName>
    </recommendedName>
</protein>
<keyword evidence="3 8" id="KW-0813">Transport</keyword>
<dbReference type="CDD" id="cd12828">
    <property type="entry name" value="TmCorA-like_1"/>
    <property type="match status" value="1"/>
</dbReference>
<comment type="similarity">
    <text evidence="2 8">Belongs to the CorA metal ion transporter (MIT) (TC 1.A.35) family.</text>
</comment>
<dbReference type="NCBIfam" id="TIGR00383">
    <property type="entry name" value="corA"/>
    <property type="match status" value="1"/>
</dbReference>
<name>A0ABD5ZS11_9EURY</name>
<dbReference type="SUPFAM" id="SSF143865">
    <property type="entry name" value="CorA soluble domain-like"/>
    <property type="match status" value="1"/>
</dbReference>
<dbReference type="GO" id="GO:0005886">
    <property type="term" value="C:plasma membrane"/>
    <property type="evidence" value="ECO:0007669"/>
    <property type="project" value="UniProtKB-SubCell"/>
</dbReference>
<dbReference type="PANTHER" id="PTHR46494">
    <property type="entry name" value="CORA FAMILY METAL ION TRANSPORTER (EUROFUNG)"/>
    <property type="match status" value="1"/>
</dbReference>
<evidence type="ECO:0000313" key="9">
    <source>
        <dbReference type="EMBL" id="MFC7236067.1"/>
    </source>
</evidence>
<dbReference type="Proteomes" id="UP001596398">
    <property type="component" value="Unassembled WGS sequence"/>
</dbReference>
<keyword evidence="8" id="KW-0406">Ion transport</keyword>
<organism evidence="9 10">
    <name type="scientific">Halosegnis marinus</name>
    <dbReference type="NCBI Taxonomy" id="3034023"/>
    <lineage>
        <taxon>Archaea</taxon>
        <taxon>Methanobacteriati</taxon>
        <taxon>Methanobacteriota</taxon>
        <taxon>Stenosarchaea group</taxon>
        <taxon>Halobacteria</taxon>
        <taxon>Halobacteriales</taxon>
        <taxon>Natronomonadaceae</taxon>
        <taxon>Halosegnis</taxon>
    </lineage>
</organism>
<evidence type="ECO:0000256" key="4">
    <source>
        <dbReference type="ARBA" id="ARBA00022475"/>
    </source>
</evidence>
<evidence type="ECO:0000256" key="8">
    <source>
        <dbReference type="RuleBase" id="RU362010"/>
    </source>
</evidence>
<dbReference type="GeneID" id="79267773"/>
<dbReference type="Gene3D" id="3.30.460.20">
    <property type="entry name" value="CorA soluble domain-like"/>
    <property type="match status" value="1"/>
</dbReference>
<keyword evidence="10" id="KW-1185">Reference proteome</keyword>
<dbReference type="EMBL" id="JBHTAP010000001">
    <property type="protein sequence ID" value="MFC7236067.1"/>
    <property type="molecule type" value="Genomic_DNA"/>
</dbReference>